<dbReference type="InterPro" id="IPR006012">
    <property type="entry name" value="Syntaxin/epimorphin_CS"/>
</dbReference>
<evidence type="ECO:0000256" key="10">
    <source>
        <dbReference type="SAM" id="Phobius"/>
    </source>
</evidence>
<dbReference type="FunFam" id="1.20.5.110:FF:000008">
    <property type="entry name" value="Syntaxin 132"/>
    <property type="match status" value="1"/>
</dbReference>
<dbReference type="Proteomes" id="UP000825935">
    <property type="component" value="Chromosome 38"/>
</dbReference>
<keyword evidence="9" id="KW-0175">Coiled coil</keyword>
<dbReference type="GO" id="GO:0031201">
    <property type="term" value="C:SNARE complex"/>
    <property type="evidence" value="ECO:0007669"/>
    <property type="project" value="TreeGrafter"/>
</dbReference>
<dbReference type="GO" id="GO:0006906">
    <property type="term" value="P:vesicle fusion"/>
    <property type="evidence" value="ECO:0007669"/>
    <property type="project" value="TreeGrafter"/>
</dbReference>
<dbReference type="PANTHER" id="PTHR19957:SF307">
    <property type="entry name" value="PROTEIN SSO1-RELATED"/>
    <property type="match status" value="1"/>
</dbReference>
<evidence type="ECO:0000256" key="8">
    <source>
        <dbReference type="RuleBase" id="RU003858"/>
    </source>
</evidence>
<evidence type="ECO:0000256" key="6">
    <source>
        <dbReference type="ARBA" id="ARBA00022989"/>
    </source>
</evidence>
<dbReference type="InterPro" id="IPR000727">
    <property type="entry name" value="T_SNARE_dom"/>
</dbReference>
<name>A0A8T2Q3Q0_CERRI</name>
<evidence type="ECO:0000313" key="13">
    <source>
        <dbReference type="Proteomes" id="UP000825935"/>
    </source>
</evidence>
<evidence type="ECO:0000256" key="1">
    <source>
        <dbReference type="ARBA" id="ARBA00004211"/>
    </source>
</evidence>
<feature type="domain" description="T-SNARE coiled-coil homology" evidence="11">
    <location>
        <begin position="212"/>
        <end position="274"/>
    </location>
</feature>
<evidence type="ECO:0000256" key="9">
    <source>
        <dbReference type="SAM" id="Coils"/>
    </source>
</evidence>
<keyword evidence="5" id="KW-0653">Protein transport</keyword>
<dbReference type="EMBL" id="CM035443">
    <property type="protein sequence ID" value="KAH7278279.1"/>
    <property type="molecule type" value="Genomic_DNA"/>
</dbReference>
<feature type="transmembrane region" description="Helical" evidence="10">
    <location>
        <begin position="284"/>
        <end position="304"/>
    </location>
</feature>
<dbReference type="Pfam" id="PF00804">
    <property type="entry name" value="Syntaxin"/>
    <property type="match status" value="1"/>
</dbReference>
<dbReference type="AlphaFoldDB" id="A0A8T2Q3Q0"/>
<dbReference type="OMA" id="CRIQSTQ"/>
<reference evidence="12" key="1">
    <citation type="submission" date="2021-08" db="EMBL/GenBank/DDBJ databases">
        <title>WGS assembly of Ceratopteris richardii.</title>
        <authorList>
            <person name="Marchant D.B."/>
            <person name="Chen G."/>
            <person name="Jenkins J."/>
            <person name="Shu S."/>
            <person name="Leebens-Mack J."/>
            <person name="Grimwood J."/>
            <person name="Schmutz J."/>
            <person name="Soltis P."/>
            <person name="Soltis D."/>
            <person name="Chen Z.-H."/>
        </authorList>
    </citation>
    <scope>NUCLEOTIDE SEQUENCE</scope>
    <source>
        <strain evidence="12">Whitten #5841</strain>
        <tissue evidence="12">Leaf</tissue>
    </source>
</reference>
<dbReference type="PROSITE" id="PS00914">
    <property type="entry name" value="SYNTAXIN"/>
    <property type="match status" value="1"/>
</dbReference>
<dbReference type="SMART" id="SM00503">
    <property type="entry name" value="SynN"/>
    <property type="match status" value="1"/>
</dbReference>
<dbReference type="GO" id="GO:0005886">
    <property type="term" value="C:plasma membrane"/>
    <property type="evidence" value="ECO:0007669"/>
    <property type="project" value="TreeGrafter"/>
</dbReference>
<evidence type="ECO:0000256" key="3">
    <source>
        <dbReference type="ARBA" id="ARBA00022448"/>
    </source>
</evidence>
<comment type="subcellular location">
    <subcellularLocation>
        <location evidence="1">Membrane</location>
        <topology evidence="1">Single-pass type IV membrane protein</topology>
    </subcellularLocation>
</comment>
<dbReference type="PANTHER" id="PTHR19957">
    <property type="entry name" value="SYNTAXIN"/>
    <property type="match status" value="1"/>
</dbReference>
<dbReference type="OrthoDB" id="10255013at2759"/>
<gene>
    <name evidence="12" type="ORF">KP509_38G033900</name>
</gene>
<keyword evidence="4 10" id="KW-0812">Transmembrane</keyword>
<dbReference type="SMART" id="SM00397">
    <property type="entry name" value="t_SNARE"/>
    <property type="match status" value="1"/>
</dbReference>
<evidence type="ECO:0000256" key="2">
    <source>
        <dbReference type="ARBA" id="ARBA00009063"/>
    </source>
</evidence>
<comment type="caution">
    <text evidence="12">The sequence shown here is derived from an EMBL/GenBank/DDBJ whole genome shotgun (WGS) entry which is preliminary data.</text>
</comment>
<dbReference type="SUPFAM" id="SSF47661">
    <property type="entry name" value="t-snare proteins"/>
    <property type="match status" value="1"/>
</dbReference>
<keyword evidence="7 10" id="KW-0472">Membrane</keyword>
<accession>A0A8T2Q3Q0</accession>
<dbReference type="PROSITE" id="PS50192">
    <property type="entry name" value="T_SNARE"/>
    <property type="match status" value="1"/>
</dbReference>
<keyword evidence="3" id="KW-0813">Transport</keyword>
<dbReference type="GO" id="GO:0000149">
    <property type="term" value="F:SNARE binding"/>
    <property type="evidence" value="ECO:0007669"/>
    <property type="project" value="TreeGrafter"/>
</dbReference>
<evidence type="ECO:0000259" key="11">
    <source>
        <dbReference type="PROSITE" id="PS50192"/>
    </source>
</evidence>
<evidence type="ECO:0000256" key="4">
    <source>
        <dbReference type="ARBA" id="ARBA00022692"/>
    </source>
</evidence>
<dbReference type="Pfam" id="PF05739">
    <property type="entry name" value="SNARE"/>
    <property type="match status" value="1"/>
</dbReference>
<dbReference type="InterPro" id="IPR006011">
    <property type="entry name" value="Syntaxin_N"/>
</dbReference>
<protein>
    <recommendedName>
        <fullName evidence="11">t-SNARE coiled-coil homology domain-containing protein</fullName>
    </recommendedName>
</protein>
<dbReference type="InterPro" id="IPR045242">
    <property type="entry name" value="Syntaxin"/>
</dbReference>
<sequence length="312" mass="35424">MNDLLGGSAQQLRVQNGRGSDHVVDLEMGAASSSDASQDPAMSQFFEEVKEIKELMGQIRRHLVQLQADHEESKSVTQAAAMKVLKQQMESNVDEVSIMAKNIKEKLEALDKANLQNRKKPGAGEGTSIDRIRMSMTTTQKKKLKELMDEFQTLRQKIQTEYREVVERRVFTVTGKKLDEETIDRLIETGHSEQIFHKAIQEQGRGQILDTLDEIQQRHDAVKDIERKLLDLHQIFLDMAVLVDEQGELLDNIETQVSKAVDHVQEGTKVLHRAKSLQKNSRKWMCIAIIILLIIIVIIVVGVVQPWKTKSA</sequence>
<dbReference type="Gene3D" id="1.20.5.110">
    <property type="match status" value="1"/>
</dbReference>
<comment type="similarity">
    <text evidence="2 8">Belongs to the syntaxin family.</text>
</comment>
<feature type="coiled-coil region" evidence="9">
    <location>
        <begin position="86"/>
        <end position="113"/>
    </location>
</feature>
<evidence type="ECO:0000313" key="12">
    <source>
        <dbReference type="EMBL" id="KAH7278279.1"/>
    </source>
</evidence>
<keyword evidence="6 10" id="KW-1133">Transmembrane helix</keyword>
<organism evidence="12 13">
    <name type="scientific">Ceratopteris richardii</name>
    <name type="common">Triangle waterfern</name>
    <dbReference type="NCBI Taxonomy" id="49495"/>
    <lineage>
        <taxon>Eukaryota</taxon>
        <taxon>Viridiplantae</taxon>
        <taxon>Streptophyta</taxon>
        <taxon>Embryophyta</taxon>
        <taxon>Tracheophyta</taxon>
        <taxon>Polypodiopsida</taxon>
        <taxon>Polypodiidae</taxon>
        <taxon>Polypodiales</taxon>
        <taxon>Pteridineae</taxon>
        <taxon>Pteridaceae</taxon>
        <taxon>Parkerioideae</taxon>
        <taxon>Ceratopteris</taxon>
    </lineage>
</organism>
<evidence type="ECO:0000256" key="5">
    <source>
        <dbReference type="ARBA" id="ARBA00022927"/>
    </source>
</evidence>
<dbReference type="Gene3D" id="1.20.58.70">
    <property type="match status" value="1"/>
</dbReference>
<dbReference type="FunFam" id="1.20.58.70:FF:000003">
    <property type="entry name" value="Qa-SNARE, Sso1/Syntaxin1-type, SYP12A-group"/>
    <property type="match status" value="1"/>
</dbReference>
<evidence type="ECO:0000256" key="7">
    <source>
        <dbReference type="ARBA" id="ARBA00023136"/>
    </source>
</evidence>
<dbReference type="GO" id="GO:0006887">
    <property type="term" value="P:exocytosis"/>
    <property type="evidence" value="ECO:0007669"/>
    <property type="project" value="TreeGrafter"/>
</dbReference>
<dbReference type="GO" id="GO:0012505">
    <property type="term" value="C:endomembrane system"/>
    <property type="evidence" value="ECO:0007669"/>
    <property type="project" value="TreeGrafter"/>
</dbReference>
<dbReference type="GO" id="GO:0006886">
    <property type="term" value="P:intracellular protein transport"/>
    <property type="evidence" value="ECO:0007669"/>
    <property type="project" value="InterPro"/>
</dbReference>
<dbReference type="GO" id="GO:0005484">
    <property type="term" value="F:SNAP receptor activity"/>
    <property type="evidence" value="ECO:0007669"/>
    <property type="project" value="InterPro"/>
</dbReference>
<dbReference type="InterPro" id="IPR010989">
    <property type="entry name" value="SNARE"/>
</dbReference>
<dbReference type="GO" id="GO:0048278">
    <property type="term" value="P:vesicle docking"/>
    <property type="evidence" value="ECO:0007669"/>
    <property type="project" value="TreeGrafter"/>
</dbReference>
<proteinExistence type="inferred from homology"/>
<keyword evidence="13" id="KW-1185">Reference proteome</keyword>
<dbReference type="CDD" id="cd15848">
    <property type="entry name" value="SNARE_syntaxin1-like"/>
    <property type="match status" value="1"/>
</dbReference>
<dbReference type="CDD" id="cd00179">
    <property type="entry name" value="SynN"/>
    <property type="match status" value="1"/>
</dbReference>